<keyword evidence="4" id="KW-1185">Reference proteome</keyword>
<feature type="transmembrane region" description="Helical" evidence="1">
    <location>
        <begin position="35"/>
        <end position="56"/>
    </location>
</feature>
<organism evidence="3 4">
    <name type="scientific">Natrinema thermotolerans</name>
    <dbReference type="NCBI Taxonomy" id="121872"/>
    <lineage>
        <taxon>Archaea</taxon>
        <taxon>Methanobacteriati</taxon>
        <taxon>Methanobacteriota</taxon>
        <taxon>Stenosarchaea group</taxon>
        <taxon>Halobacteria</taxon>
        <taxon>Halobacteriales</taxon>
        <taxon>Natrialbaceae</taxon>
        <taxon>Natrinema</taxon>
    </lineage>
</organism>
<dbReference type="AlphaFoldDB" id="A0AAF0PF75"/>
<evidence type="ECO:0000313" key="3">
    <source>
        <dbReference type="EMBL" id="WMT08150.1"/>
    </source>
</evidence>
<keyword evidence="1" id="KW-1133">Transmembrane helix</keyword>
<feature type="transmembrane region" description="Helical" evidence="1">
    <location>
        <begin position="68"/>
        <end position="89"/>
    </location>
</feature>
<protein>
    <submittedName>
        <fullName evidence="3">Uncharacterized protein</fullName>
    </submittedName>
</protein>
<sequence>MSSKNTVGAAPLITGILLAFQSADAMVQSGLSPWSVLGLTGGCAAIVVGLGTLLGTDTFKRETVATDRLSTAVLGLAATAFAAGAAIAVA</sequence>
<dbReference type="GeneID" id="39864614"/>
<evidence type="ECO:0000256" key="1">
    <source>
        <dbReference type="SAM" id="Phobius"/>
    </source>
</evidence>
<dbReference type="Proteomes" id="UP001224926">
    <property type="component" value="Chromosome"/>
</dbReference>
<gene>
    <name evidence="3" type="ORF">NP511_00600</name>
    <name evidence="2" type="ORF">NP511_19315</name>
</gene>
<evidence type="ECO:0000313" key="4">
    <source>
        <dbReference type="Proteomes" id="UP001224926"/>
    </source>
</evidence>
<name>A0AAF0PF75_9EURY</name>
<reference evidence="3 4" key="1">
    <citation type="submission" date="2022-07" db="EMBL/GenBank/DDBJ databases">
        <title>Two temperate virus in Haloterrigena jeotgali A29.</title>
        <authorList>
            <person name="Deng X."/>
        </authorList>
    </citation>
    <scope>NUCLEOTIDE SEQUENCE [LARGE SCALE GENOMIC DNA]</scope>
    <source>
        <strain evidence="3 4">A29</strain>
    </source>
</reference>
<dbReference type="RefSeq" id="WP_136396920.1">
    <property type="nucleotide sequence ID" value="NZ_CP101873.1"/>
</dbReference>
<evidence type="ECO:0000313" key="2">
    <source>
        <dbReference type="EMBL" id="WMT07518.1"/>
    </source>
</evidence>
<dbReference type="EMBL" id="CP101873">
    <property type="protein sequence ID" value="WMT07518.1"/>
    <property type="molecule type" value="Genomic_DNA"/>
</dbReference>
<keyword evidence="1" id="KW-0472">Membrane</keyword>
<dbReference type="EMBL" id="CP101873">
    <property type="protein sequence ID" value="WMT08150.1"/>
    <property type="molecule type" value="Genomic_DNA"/>
</dbReference>
<accession>A0AAF0PF75</accession>
<proteinExistence type="predicted"/>
<keyword evidence="1" id="KW-0812">Transmembrane</keyword>